<comment type="caution">
    <text evidence="2">The sequence shown here is derived from an EMBL/GenBank/DDBJ whole genome shotgun (WGS) entry which is preliminary data.</text>
</comment>
<feature type="signal peptide" evidence="1">
    <location>
        <begin position="1"/>
        <end position="24"/>
    </location>
</feature>
<dbReference type="Proteomes" id="UP001519328">
    <property type="component" value="Unassembled WGS sequence"/>
</dbReference>
<feature type="chain" id="PRO_5045913739" description="Spore coat protein" evidence="1">
    <location>
        <begin position="25"/>
        <end position="255"/>
    </location>
</feature>
<keyword evidence="1" id="KW-0732">Signal</keyword>
<evidence type="ECO:0000313" key="3">
    <source>
        <dbReference type="Proteomes" id="UP001519328"/>
    </source>
</evidence>
<evidence type="ECO:0000256" key="1">
    <source>
        <dbReference type="SAM" id="SignalP"/>
    </source>
</evidence>
<keyword evidence="3" id="KW-1185">Reference proteome</keyword>
<reference evidence="2 3" key="1">
    <citation type="submission" date="2021-03" db="EMBL/GenBank/DDBJ databases">
        <title>Genomic Encyclopedia of Type Strains, Phase IV (KMG-IV): sequencing the most valuable type-strain genomes for metagenomic binning, comparative biology and taxonomic classification.</title>
        <authorList>
            <person name="Goeker M."/>
        </authorList>
    </citation>
    <scope>NUCLEOTIDE SEQUENCE [LARGE SCALE GENOMIC DNA]</scope>
    <source>
        <strain evidence="2 3">DSM 21085</strain>
    </source>
</reference>
<dbReference type="EMBL" id="JAGGKK010000020">
    <property type="protein sequence ID" value="MBP1950343.1"/>
    <property type="molecule type" value="Genomic_DNA"/>
</dbReference>
<gene>
    <name evidence="2" type="ORF">J2Z82_003300</name>
</gene>
<organism evidence="2 3">
    <name type="scientific">Virgibacillus litoralis</name>
    <dbReference type="NCBI Taxonomy" id="578221"/>
    <lineage>
        <taxon>Bacteria</taxon>
        <taxon>Bacillati</taxon>
        <taxon>Bacillota</taxon>
        <taxon>Bacilli</taxon>
        <taxon>Bacillales</taxon>
        <taxon>Bacillaceae</taxon>
        <taxon>Virgibacillus</taxon>
    </lineage>
</organism>
<protein>
    <recommendedName>
        <fullName evidence="4">Spore coat protein</fullName>
    </recommendedName>
</protein>
<evidence type="ECO:0000313" key="2">
    <source>
        <dbReference type="EMBL" id="MBP1950343.1"/>
    </source>
</evidence>
<evidence type="ECO:0008006" key="4">
    <source>
        <dbReference type="Google" id="ProtNLM"/>
    </source>
</evidence>
<name>A0ABS4HHI2_9BACI</name>
<sequence length="255" mass="29419">MIYIKHFITAVGLLFLLVPINTHAADQQNNAPTPKTIAKYEEEITGDSQKDTILLKGILFSDDTDYFRDIWTEITAGNQQKWKIPYEGGYDPELQFIDLNHDRVNDIFYQSATGGSGGLYYYHLHTLKNDELKEVPLPEQPYVKGEFKENFKVEIQISPEQEPYIVDVENRASEYIQLGIYNKEGKLIEEKSSAMVDPIAFFDPVIISKRKGYGLKSYQQISGAYHADQLGTVETIWYYENEKWIVLQTEWVPSN</sequence>
<proteinExistence type="predicted"/>
<accession>A0ABS4HHI2</accession>